<gene>
    <name evidence="2" type="ORF">HKK74_23670</name>
</gene>
<evidence type="ECO:0000259" key="1">
    <source>
        <dbReference type="PROSITE" id="PS50206"/>
    </source>
</evidence>
<dbReference type="RefSeq" id="WP_187245641.1">
    <property type="nucleotide sequence ID" value="NZ_BAAAOK010000014.1"/>
</dbReference>
<protein>
    <submittedName>
        <fullName evidence="2">Rhodanese-like domain-containing protein</fullName>
    </submittedName>
</protein>
<dbReference type="PANTHER" id="PTHR43031:SF1">
    <property type="entry name" value="PYRIDINE NUCLEOTIDE-DISULPHIDE OXIDOREDUCTASE"/>
    <property type="match status" value="1"/>
</dbReference>
<sequence>MNLGENIPVVDATAVPEGAYLLDVREPDEWQAGHAPGAVHIRMRELSDRAGEIPRDQDVYVICRSGARSAQVTVALNNAGWQAANVDGGMKRWAEAGRPMVSETSMEPYVI</sequence>
<dbReference type="PANTHER" id="PTHR43031">
    <property type="entry name" value="FAD-DEPENDENT OXIDOREDUCTASE"/>
    <property type="match status" value="1"/>
</dbReference>
<organism evidence="2 3">
    <name type="scientific">Actinomadura alba</name>
    <dbReference type="NCBI Taxonomy" id="406431"/>
    <lineage>
        <taxon>Bacteria</taxon>
        <taxon>Bacillati</taxon>
        <taxon>Actinomycetota</taxon>
        <taxon>Actinomycetes</taxon>
        <taxon>Streptosporangiales</taxon>
        <taxon>Thermomonosporaceae</taxon>
        <taxon>Actinomadura</taxon>
    </lineage>
</organism>
<dbReference type="EMBL" id="JABVEC010000019">
    <property type="protein sequence ID" value="MBC6468471.1"/>
    <property type="molecule type" value="Genomic_DNA"/>
</dbReference>
<dbReference type="Proteomes" id="UP000805614">
    <property type="component" value="Unassembled WGS sequence"/>
</dbReference>
<dbReference type="SUPFAM" id="SSF52821">
    <property type="entry name" value="Rhodanese/Cell cycle control phosphatase"/>
    <property type="match status" value="1"/>
</dbReference>
<keyword evidence="3" id="KW-1185">Reference proteome</keyword>
<dbReference type="InterPro" id="IPR001763">
    <property type="entry name" value="Rhodanese-like_dom"/>
</dbReference>
<accession>A0ABR7LUJ9</accession>
<dbReference type="Gene3D" id="3.40.250.10">
    <property type="entry name" value="Rhodanese-like domain"/>
    <property type="match status" value="1"/>
</dbReference>
<reference evidence="2 3" key="1">
    <citation type="submission" date="2020-06" db="EMBL/GenBank/DDBJ databases">
        <title>Actinomadura xiongansis sp. nov., isolated from soil of Baiyangdian.</title>
        <authorList>
            <person name="Zhang X."/>
        </authorList>
    </citation>
    <scope>NUCLEOTIDE SEQUENCE [LARGE SCALE GENOMIC DNA]</scope>
    <source>
        <strain evidence="2 3">HBUM206468</strain>
    </source>
</reference>
<evidence type="ECO:0000313" key="3">
    <source>
        <dbReference type="Proteomes" id="UP000805614"/>
    </source>
</evidence>
<dbReference type="InterPro" id="IPR036873">
    <property type="entry name" value="Rhodanese-like_dom_sf"/>
</dbReference>
<dbReference type="InterPro" id="IPR050229">
    <property type="entry name" value="GlpE_sulfurtransferase"/>
</dbReference>
<comment type="caution">
    <text evidence="2">The sequence shown here is derived from an EMBL/GenBank/DDBJ whole genome shotgun (WGS) entry which is preliminary data.</text>
</comment>
<evidence type="ECO:0000313" key="2">
    <source>
        <dbReference type="EMBL" id="MBC6468471.1"/>
    </source>
</evidence>
<feature type="domain" description="Rhodanese" evidence="1">
    <location>
        <begin position="15"/>
        <end position="102"/>
    </location>
</feature>
<dbReference type="PROSITE" id="PS50206">
    <property type="entry name" value="RHODANESE_3"/>
    <property type="match status" value="1"/>
</dbReference>
<proteinExistence type="predicted"/>
<dbReference type="SMART" id="SM00450">
    <property type="entry name" value="RHOD"/>
    <property type="match status" value="1"/>
</dbReference>
<dbReference type="CDD" id="cd00158">
    <property type="entry name" value="RHOD"/>
    <property type="match status" value="1"/>
</dbReference>
<dbReference type="Pfam" id="PF00581">
    <property type="entry name" value="Rhodanese"/>
    <property type="match status" value="1"/>
</dbReference>
<name>A0ABR7LUJ9_9ACTN</name>